<dbReference type="PANTHER" id="PTHR10887:SF364">
    <property type="entry name" value="REGULATOR OF NONSENSE TRANSCRIPTS 1"/>
    <property type="match status" value="1"/>
</dbReference>
<dbReference type="GO" id="GO:0008270">
    <property type="term" value="F:zinc ion binding"/>
    <property type="evidence" value="ECO:0007669"/>
    <property type="project" value="UniProtKB-KW"/>
</dbReference>
<evidence type="ECO:0000256" key="1">
    <source>
        <dbReference type="ARBA" id="ARBA00004496"/>
    </source>
</evidence>
<dbReference type="PANTHER" id="PTHR10887">
    <property type="entry name" value="DNA2/NAM7 HELICASE FAMILY"/>
    <property type="match status" value="1"/>
</dbReference>
<sequence length="1032" mass="112743">MPTGFDFFGIRYQNVFAPLIKLEVDYDKEDNKLCLVPGDELRLRYSGDVAHQAWQAVGHVVAMSSRRAMREIACVMHVPTRWASEAIRPRASDRGYPSELCEGIRGVGRRSPCHLLGRHVFQASYERDCVCHARSNTLGIRGHLTEGIRPRLSERAMRGHPRARGITRGAGGSAWRPTRSPGVHGDHKIARRAWRPMLGDIKLTTQEEVVLELCASQGVPIDVNHGFSVDFVWKSTSFDRMQGAMKTFAVDETSVSGYIYHHLLRHEVEVQMVRNTLPRRFGAPGLPELNVSQVFAVKSVLQKPISLIQGPPGTGKTVTSAAIVYHMAKQGQGQVLVCAPSNVAVDQLAEMISTTGLKVRHLDTSEKSELHKLQQLKDEQGELSSSDEKKYKALKRATEREISQSADVICCTCVGAGDPRFSNFSFRQVLIDESTRATEPEFLIPLVLGVKQAVLVGDHCQLGHVIMCKKAARAGLAQSLFERLVLLGVKPIRLQVQYCMHPCLSEFPSNSFYEGTLQNGVTINERQSSGIDFPWPMGQEEISASGTSYLNRTEAANVEKIVTTFLRSGVVPSQIGVITPYEGQRAYIVNYMSRNGSLRQQLYKEIEVASVDSFQGREKDYIIVSCVRSNEHQGIGFLNDPRRLNIALTRARYGIVILGNPKVLSKQQLWNGLLTHYKEHECLVEGPLNNLKQSMIYNERRLFGGGPGILLNDNFGAAASSSSNVDRSSSRARELEYAFATEILMLRSPSCLQYNLSLFMLLTVGFPSQPYAIPSRGSVHGSIGAVPQVPQSGSRGFGAGCGNASAPIGHHLPHQQGTQQNVGTIGSPFNFPPLENPNNQPSVVGPLSQPGFVNNMPVQGPSQTIRDGFSMAGMSQDFLGEDFKSQGSHVPYNIADFSTQSGYAGDYATQGTESGFPGNFLNQNSQAGYSRFGAGNNDFMTQDNMNHGSQGLFTQAGFNGPSQDDASQSHFGVANPNQLQSQCKAYLFAGFDEFSILPALCALQHTATTLAIAPTAAGPGPGSEPPKPTPSL</sequence>
<reference evidence="13" key="1">
    <citation type="submission" date="2019-09" db="EMBL/GenBank/DDBJ databases">
        <title>Draft genome information of white flower Hibiscus syriacus.</title>
        <authorList>
            <person name="Kim Y.-M."/>
        </authorList>
    </citation>
    <scope>NUCLEOTIDE SEQUENCE [LARGE SCALE GENOMIC DNA]</scope>
    <source>
        <strain evidence="13">YM2019G1</strain>
    </source>
</reference>
<keyword evidence="9" id="KW-0862">Zinc</keyword>
<proteinExistence type="inferred from homology"/>
<evidence type="ECO:0000313" key="13">
    <source>
        <dbReference type="EMBL" id="KAE8678485.1"/>
    </source>
</evidence>
<evidence type="ECO:0000256" key="3">
    <source>
        <dbReference type="ARBA" id="ARBA00022490"/>
    </source>
</evidence>
<accession>A0A6A2Y8U6</accession>
<dbReference type="EMBL" id="VEPZ02001334">
    <property type="protein sequence ID" value="KAE8678485.1"/>
    <property type="molecule type" value="Genomic_DNA"/>
</dbReference>
<dbReference type="Proteomes" id="UP000436088">
    <property type="component" value="Unassembled WGS sequence"/>
</dbReference>
<evidence type="ECO:0000256" key="4">
    <source>
        <dbReference type="ARBA" id="ARBA00022723"/>
    </source>
</evidence>
<dbReference type="GO" id="GO:0005737">
    <property type="term" value="C:cytoplasm"/>
    <property type="evidence" value="ECO:0007669"/>
    <property type="project" value="UniProtKB-SubCell"/>
</dbReference>
<dbReference type="InterPro" id="IPR041677">
    <property type="entry name" value="DNA2/NAM7_AAA_11"/>
</dbReference>
<evidence type="ECO:0000256" key="5">
    <source>
        <dbReference type="ARBA" id="ARBA00022741"/>
    </source>
</evidence>
<evidence type="ECO:0000256" key="2">
    <source>
        <dbReference type="ARBA" id="ARBA00007913"/>
    </source>
</evidence>
<dbReference type="GO" id="GO:0005524">
    <property type="term" value="F:ATP binding"/>
    <property type="evidence" value="ECO:0007669"/>
    <property type="project" value="UniProtKB-KW"/>
</dbReference>
<dbReference type="GO" id="GO:0003724">
    <property type="term" value="F:RNA helicase activity"/>
    <property type="evidence" value="ECO:0007669"/>
    <property type="project" value="TreeGrafter"/>
</dbReference>
<keyword evidence="7" id="KW-0378">Hydrolase</keyword>
<comment type="subcellular location">
    <subcellularLocation>
        <location evidence="1">Cytoplasm</location>
    </subcellularLocation>
</comment>
<keyword evidence="4" id="KW-0479">Metal-binding</keyword>
<evidence type="ECO:0000256" key="9">
    <source>
        <dbReference type="ARBA" id="ARBA00022833"/>
    </source>
</evidence>
<evidence type="ECO:0000256" key="6">
    <source>
        <dbReference type="ARBA" id="ARBA00022771"/>
    </source>
</evidence>
<dbReference type="Gene3D" id="6.10.140.1240">
    <property type="match status" value="1"/>
</dbReference>
<dbReference type="InterPro" id="IPR027417">
    <property type="entry name" value="P-loop_NTPase"/>
</dbReference>
<keyword evidence="10" id="KW-0067">ATP-binding</keyword>
<dbReference type="GO" id="GO:0000184">
    <property type="term" value="P:nuclear-transcribed mRNA catabolic process, nonsense-mediated decay"/>
    <property type="evidence" value="ECO:0007669"/>
    <property type="project" value="TreeGrafter"/>
</dbReference>
<evidence type="ECO:0000256" key="7">
    <source>
        <dbReference type="ARBA" id="ARBA00022801"/>
    </source>
</evidence>
<dbReference type="InterPro" id="IPR045055">
    <property type="entry name" value="DNA2/NAM7-like"/>
</dbReference>
<organism evidence="13 14">
    <name type="scientific">Hibiscus syriacus</name>
    <name type="common">Rose of Sharon</name>
    <dbReference type="NCBI Taxonomy" id="106335"/>
    <lineage>
        <taxon>Eukaryota</taxon>
        <taxon>Viridiplantae</taxon>
        <taxon>Streptophyta</taxon>
        <taxon>Embryophyta</taxon>
        <taxon>Tracheophyta</taxon>
        <taxon>Spermatophyta</taxon>
        <taxon>Magnoliopsida</taxon>
        <taxon>eudicotyledons</taxon>
        <taxon>Gunneridae</taxon>
        <taxon>Pentapetalae</taxon>
        <taxon>rosids</taxon>
        <taxon>malvids</taxon>
        <taxon>Malvales</taxon>
        <taxon>Malvaceae</taxon>
        <taxon>Malvoideae</taxon>
        <taxon>Hibiscus</taxon>
    </lineage>
</organism>
<dbReference type="Gene3D" id="2.40.30.230">
    <property type="match status" value="1"/>
</dbReference>
<dbReference type="GO" id="GO:0016787">
    <property type="term" value="F:hydrolase activity"/>
    <property type="evidence" value="ECO:0007669"/>
    <property type="project" value="UniProtKB-KW"/>
</dbReference>
<feature type="region of interest" description="Disordered" evidence="11">
    <location>
        <begin position="156"/>
        <end position="186"/>
    </location>
</feature>
<dbReference type="FunFam" id="3.40.50.300:FF:000097">
    <property type="entry name" value="Regulator of nonsense transcripts 1"/>
    <property type="match status" value="1"/>
</dbReference>
<dbReference type="Gene3D" id="3.40.50.300">
    <property type="entry name" value="P-loop containing nucleotide triphosphate hydrolases"/>
    <property type="match status" value="2"/>
</dbReference>
<dbReference type="AlphaFoldDB" id="A0A6A2Y8U6"/>
<dbReference type="InterPro" id="IPR003593">
    <property type="entry name" value="AAA+_ATPase"/>
</dbReference>
<keyword evidence="3" id="KW-0963">Cytoplasm</keyword>
<evidence type="ECO:0000256" key="10">
    <source>
        <dbReference type="ARBA" id="ARBA00022840"/>
    </source>
</evidence>
<keyword evidence="5" id="KW-0547">Nucleotide-binding</keyword>
<feature type="domain" description="AAA+ ATPase" evidence="12">
    <location>
        <begin position="302"/>
        <end position="491"/>
    </location>
</feature>
<keyword evidence="8" id="KW-0347">Helicase</keyword>
<dbReference type="Pfam" id="PF13086">
    <property type="entry name" value="AAA_11"/>
    <property type="match status" value="2"/>
</dbReference>
<comment type="caution">
    <text evidence="13">The sequence shown here is derived from an EMBL/GenBank/DDBJ whole genome shotgun (WGS) entry which is preliminary data.</text>
</comment>
<dbReference type="SMART" id="SM00382">
    <property type="entry name" value="AAA"/>
    <property type="match status" value="1"/>
</dbReference>
<keyword evidence="14" id="KW-1185">Reference proteome</keyword>
<evidence type="ECO:0000259" key="12">
    <source>
        <dbReference type="SMART" id="SM00382"/>
    </source>
</evidence>
<evidence type="ECO:0000256" key="8">
    <source>
        <dbReference type="ARBA" id="ARBA00022806"/>
    </source>
</evidence>
<gene>
    <name evidence="13" type="ORF">F3Y22_tig00111408pilonHSYRG00008</name>
</gene>
<dbReference type="CDD" id="cd18039">
    <property type="entry name" value="DEXXQc_UPF1"/>
    <property type="match status" value="1"/>
</dbReference>
<dbReference type="CDD" id="cd18808">
    <property type="entry name" value="SF1_C_Upf1"/>
    <property type="match status" value="1"/>
</dbReference>
<dbReference type="Pfam" id="PF13087">
    <property type="entry name" value="AAA_12"/>
    <property type="match status" value="1"/>
</dbReference>
<name>A0A6A2Y8U6_HIBSY</name>
<evidence type="ECO:0000313" key="14">
    <source>
        <dbReference type="Proteomes" id="UP000436088"/>
    </source>
</evidence>
<evidence type="ECO:0000256" key="11">
    <source>
        <dbReference type="SAM" id="MobiDB-lite"/>
    </source>
</evidence>
<dbReference type="SUPFAM" id="SSF52540">
    <property type="entry name" value="P-loop containing nucleoside triphosphate hydrolases"/>
    <property type="match status" value="1"/>
</dbReference>
<keyword evidence="6" id="KW-0863">Zinc-finger</keyword>
<dbReference type="InterPro" id="IPR041679">
    <property type="entry name" value="DNA2/NAM7-like_C"/>
</dbReference>
<dbReference type="InterPro" id="IPR047187">
    <property type="entry name" value="SF1_C_Upf1"/>
</dbReference>
<protein>
    <submittedName>
        <fullName evidence="13">Regulator of nonsense transcripts 1-like protein</fullName>
    </submittedName>
</protein>
<comment type="similarity">
    <text evidence="2">Belongs to the DNA2/NAM7 helicase family.</text>
</comment>